<dbReference type="RefSeq" id="WP_115587230.1">
    <property type="nucleotide sequence ID" value="NZ_LR134169.1"/>
</dbReference>
<feature type="transmembrane region" description="Helical" evidence="1">
    <location>
        <begin position="37"/>
        <end position="56"/>
    </location>
</feature>
<feature type="transmembrane region" description="Helical" evidence="1">
    <location>
        <begin position="220"/>
        <end position="236"/>
    </location>
</feature>
<sequence>MLKDKPVISNQHGALVMAFVPFLYAGFKSGFSPLHFWFAFSWLFLYLFSYPFLSLFSKKPTARNKKWAIVYFVLSLGFALPVIVHKPDILQFLPIILPLGLVQTYYAKQKNERHLNNDIAGIVTFGVIGMASGYLVSSEYDWAILIHPTLFFIATTFYVKSMVRERRNPLFMELSLGLHLLLAVIYWFLGDKWLYFAYLIGFIRAALVPSFGLNVKQIGMLEFVTVFIFFICLIYSP</sequence>
<keyword evidence="3" id="KW-1185">Reference proteome</keyword>
<gene>
    <name evidence="2" type="ORF">NCTC4191_01230</name>
</gene>
<keyword evidence="1" id="KW-0812">Transmembrane</keyword>
<dbReference type="Pfam" id="PF14256">
    <property type="entry name" value="YwiC"/>
    <property type="match status" value="1"/>
</dbReference>
<dbReference type="EMBL" id="UFRN01000002">
    <property type="protein sequence ID" value="SUT93462.1"/>
    <property type="molecule type" value="Genomic_DNA"/>
</dbReference>
<protein>
    <recommendedName>
        <fullName evidence="4">Sugar phosphate permease</fullName>
    </recommendedName>
</protein>
<keyword evidence="1" id="KW-1133">Transmembrane helix</keyword>
<feature type="transmembrane region" description="Helical" evidence="1">
    <location>
        <begin position="90"/>
        <end position="107"/>
    </location>
</feature>
<evidence type="ECO:0000313" key="2">
    <source>
        <dbReference type="EMBL" id="SUT93462.1"/>
    </source>
</evidence>
<dbReference type="AlphaFoldDB" id="A0A380TZJ5"/>
<feature type="transmembrane region" description="Helical" evidence="1">
    <location>
        <begin position="142"/>
        <end position="159"/>
    </location>
</feature>
<evidence type="ECO:0000313" key="3">
    <source>
        <dbReference type="Proteomes" id="UP000254253"/>
    </source>
</evidence>
<organism evidence="2 3">
    <name type="scientific">Actinobacillus lignieresii</name>
    <dbReference type="NCBI Taxonomy" id="720"/>
    <lineage>
        <taxon>Bacteria</taxon>
        <taxon>Pseudomonadati</taxon>
        <taxon>Pseudomonadota</taxon>
        <taxon>Gammaproteobacteria</taxon>
        <taxon>Pasteurellales</taxon>
        <taxon>Pasteurellaceae</taxon>
        <taxon>Actinobacillus</taxon>
    </lineage>
</organism>
<name>A0A380TZJ5_ACTLI</name>
<evidence type="ECO:0000256" key="1">
    <source>
        <dbReference type="SAM" id="Phobius"/>
    </source>
</evidence>
<accession>A0A380TZJ5</accession>
<feature type="transmembrane region" description="Helical" evidence="1">
    <location>
        <begin position="119"/>
        <end position="136"/>
    </location>
</feature>
<keyword evidence="1" id="KW-0472">Membrane</keyword>
<dbReference type="InterPro" id="IPR025576">
    <property type="entry name" value="YwiC"/>
</dbReference>
<feature type="transmembrane region" description="Helical" evidence="1">
    <location>
        <begin position="68"/>
        <end position="84"/>
    </location>
</feature>
<proteinExistence type="predicted"/>
<reference evidence="2 3" key="1">
    <citation type="submission" date="2018-06" db="EMBL/GenBank/DDBJ databases">
        <authorList>
            <consortium name="Pathogen Informatics"/>
            <person name="Doyle S."/>
        </authorList>
    </citation>
    <scope>NUCLEOTIDE SEQUENCE [LARGE SCALE GENOMIC DNA]</scope>
    <source>
        <strain evidence="2 3">NCTC4191</strain>
    </source>
</reference>
<feature type="transmembrane region" description="Helical" evidence="1">
    <location>
        <begin position="12"/>
        <end position="31"/>
    </location>
</feature>
<dbReference type="Proteomes" id="UP000254253">
    <property type="component" value="Unassembled WGS sequence"/>
</dbReference>
<evidence type="ECO:0008006" key="4">
    <source>
        <dbReference type="Google" id="ProtNLM"/>
    </source>
</evidence>